<dbReference type="CDD" id="cd07726">
    <property type="entry name" value="ST1585-like_MBL-fold"/>
    <property type="match status" value="1"/>
</dbReference>
<protein>
    <submittedName>
        <fullName evidence="2">MBL fold metallo-hydrolase</fullName>
    </submittedName>
</protein>
<organism evidence="2 3">
    <name type="scientific">Alicyclobacillus fastidiosus</name>
    <dbReference type="NCBI Taxonomy" id="392011"/>
    <lineage>
        <taxon>Bacteria</taxon>
        <taxon>Bacillati</taxon>
        <taxon>Bacillota</taxon>
        <taxon>Bacilli</taxon>
        <taxon>Bacillales</taxon>
        <taxon>Alicyclobacillaceae</taxon>
        <taxon>Alicyclobacillus</taxon>
    </lineage>
</organism>
<gene>
    <name evidence="2" type="ORF">KKP3000_003875</name>
</gene>
<evidence type="ECO:0000313" key="3">
    <source>
        <dbReference type="Proteomes" id="UP001579974"/>
    </source>
</evidence>
<dbReference type="InterPro" id="IPR001279">
    <property type="entry name" value="Metallo-B-lactamas"/>
</dbReference>
<dbReference type="EMBL" id="JBDXSU010000005">
    <property type="protein sequence ID" value="MFB5190429.1"/>
    <property type="molecule type" value="Genomic_DNA"/>
</dbReference>
<dbReference type="SMART" id="SM00849">
    <property type="entry name" value="Lactamase_B"/>
    <property type="match status" value="1"/>
</dbReference>
<reference evidence="2 3" key="1">
    <citation type="journal article" date="2024" name="Int. J. Mol. Sci.">
        <title>Exploration of Alicyclobacillus spp. Genome in Search of Antibiotic Resistance.</title>
        <authorList>
            <person name="Bucka-Kolendo J."/>
            <person name="Kiousi D.E."/>
            <person name="Dekowska A."/>
            <person name="Mikolajczuk-Szczyrba A."/>
            <person name="Karadedos D.M."/>
            <person name="Michael P."/>
            <person name="Galanis A."/>
            <person name="Sokolowska B."/>
        </authorList>
    </citation>
    <scope>NUCLEOTIDE SEQUENCE [LARGE SCALE GENOMIC DNA]</scope>
    <source>
        <strain evidence="2 3">KKP 3000</strain>
    </source>
</reference>
<comment type="caution">
    <text evidence="2">The sequence shown here is derived from an EMBL/GenBank/DDBJ whole genome shotgun (WGS) entry which is preliminary data.</text>
</comment>
<dbReference type="PANTHER" id="PTHR42951:SF22">
    <property type="entry name" value="METALLO BETA-LACTAMASE SUPERFAMILY LIPOPROTEIN"/>
    <property type="match status" value="1"/>
</dbReference>
<evidence type="ECO:0000313" key="2">
    <source>
        <dbReference type="EMBL" id="MFB5190429.1"/>
    </source>
</evidence>
<dbReference type="Proteomes" id="UP001579974">
    <property type="component" value="Unassembled WGS sequence"/>
</dbReference>
<sequence length="318" mass="35197">MQTPAFPQPVRMTDDIWQIDLLEQGLRYRTGAYVIVDDKPTLIETGSANSHDALLAGLSAVGLTPQDLAYVVVTHVHLDHAGGAGQLMAKAPQAQLVVHPRGMRHMADPSKLWAGAKQVYGTKTEALFGGVVPVQSERILVREHEQTLSVGKRTLQFFDSPGHAKHHFTILSEVDRVLFAGDAVGILYPTDFTGFPFDFIAPSSSPIDFDPAAVHNTLDMLRELPFDWVYHAHFGKSLKHEAIDHTRRLADAFAAMIGRIYTPDITTQDVVEELRRLIADDLQRQGKTPLDMSVLDIDVVLDALGLVYYEKKRRGSNG</sequence>
<dbReference type="Pfam" id="PF00753">
    <property type="entry name" value="Lactamase_B"/>
    <property type="match status" value="1"/>
</dbReference>
<dbReference type="Gene3D" id="3.60.15.10">
    <property type="entry name" value="Ribonuclease Z/Hydroxyacylglutathione hydrolase-like"/>
    <property type="match status" value="1"/>
</dbReference>
<proteinExistence type="predicted"/>
<name>A0ABV5ADV4_9BACL</name>
<dbReference type="InterPro" id="IPR050855">
    <property type="entry name" value="NDM-1-like"/>
</dbReference>
<accession>A0ABV5ADV4</accession>
<dbReference type="InterPro" id="IPR037482">
    <property type="entry name" value="ST1585_MBL-fold"/>
</dbReference>
<dbReference type="PANTHER" id="PTHR42951">
    <property type="entry name" value="METALLO-BETA-LACTAMASE DOMAIN-CONTAINING"/>
    <property type="match status" value="1"/>
</dbReference>
<evidence type="ECO:0000259" key="1">
    <source>
        <dbReference type="SMART" id="SM00849"/>
    </source>
</evidence>
<dbReference type="RefSeq" id="WP_275473524.1">
    <property type="nucleotide sequence ID" value="NZ_CP162940.1"/>
</dbReference>
<dbReference type="InterPro" id="IPR036866">
    <property type="entry name" value="RibonucZ/Hydroxyglut_hydro"/>
</dbReference>
<dbReference type="SUPFAM" id="SSF56281">
    <property type="entry name" value="Metallo-hydrolase/oxidoreductase"/>
    <property type="match status" value="1"/>
</dbReference>
<feature type="domain" description="Metallo-beta-lactamase" evidence="1">
    <location>
        <begin position="29"/>
        <end position="233"/>
    </location>
</feature>
<keyword evidence="3" id="KW-1185">Reference proteome</keyword>